<organism evidence="2 3">
    <name type="scientific">Abyssibacter profundi</name>
    <dbReference type="NCBI Taxonomy" id="2182787"/>
    <lineage>
        <taxon>Bacteria</taxon>
        <taxon>Pseudomonadati</taxon>
        <taxon>Pseudomonadota</taxon>
        <taxon>Gammaproteobacteria</taxon>
        <taxon>Chromatiales</taxon>
        <taxon>Oceanococcaceae</taxon>
        <taxon>Abyssibacter</taxon>
    </lineage>
</organism>
<dbReference type="Pfam" id="PF05494">
    <property type="entry name" value="MlaC"/>
    <property type="match status" value="1"/>
</dbReference>
<dbReference type="AlphaFoldDB" id="A0A363UJT6"/>
<dbReference type="RefSeq" id="WP_133249215.1">
    <property type="nucleotide sequence ID" value="NZ_QEQK01000009.1"/>
</dbReference>
<dbReference type="InterPro" id="IPR042245">
    <property type="entry name" value="Tgt2/MlaC_sf"/>
</dbReference>
<feature type="chain" id="PRO_5017007415" evidence="1">
    <location>
        <begin position="21"/>
        <end position="202"/>
    </location>
</feature>
<dbReference type="EMBL" id="QEQK01000009">
    <property type="protein sequence ID" value="PWN55688.1"/>
    <property type="molecule type" value="Genomic_DNA"/>
</dbReference>
<dbReference type="PANTHER" id="PTHR36573">
    <property type="entry name" value="INTERMEMBRANE PHOSPHOLIPID TRANSPORT SYSTEM BINDING PROTEIN MLAC"/>
    <property type="match status" value="1"/>
</dbReference>
<evidence type="ECO:0000256" key="1">
    <source>
        <dbReference type="SAM" id="SignalP"/>
    </source>
</evidence>
<evidence type="ECO:0000313" key="3">
    <source>
        <dbReference type="Proteomes" id="UP000251800"/>
    </source>
</evidence>
<name>A0A363UJT6_9GAMM</name>
<keyword evidence="3" id="KW-1185">Reference proteome</keyword>
<gene>
    <name evidence="2" type="ORF">DEH80_11325</name>
</gene>
<proteinExistence type="predicted"/>
<protein>
    <submittedName>
        <fullName evidence="2">Toluene tolerance protein</fullName>
    </submittedName>
</protein>
<comment type="caution">
    <text evidence="2">The sequence shown here is derived from an EMBL/GenBank/DDBJ whole genome shotgun (WGS) entry which is preliminary data.</text>
</comment>
<reference evidence="2 3" key="1">
    <citation type="submission" date="2018-05" db="EMBL/GenBank/DDBJ databases">
        <title>Abyssibacter profundi OUC007T gen. nov., sp. nov, a marine bacterium isolated from seawater of the Mariana Trench.</title>
        <authorList>
            <person name="Zhou S."/>
        </authorList>
    </citation>
    <scope>NUCLEOTIDE SEQUENCE [LARGE SCALE GENOMIC DNA]</scope>
    <source>
        <strain evidence="2 3">OUC007</strain>
    </source>
</reference>
<dbReference type="OrthoDB" id="9787053at2"/>
<dbReference type="Proteomes" id="UP000251800">
    <property type="component" value="Unassembled WGS sequence"/>
</dbReference>
<evidence type="ECO:0000313" key="2">
    <source>
        <dbReference type="EMBL" id="PWN55688.1"/>
    </source>
</evidence>
<sequence length="202" mass="22673">MKAIWTAAAAMLLSVSVAQAATNVTPPDELARNTANALLEELKTNKESFKQNPEQLYAVVDRIVLPHFDFDYVSKLVLARYWRKATPEQRTRFQQAFRSQLVSFYGDALLDYSDETVRWEDAPVPEDATDVTVKSEIVPKGGDPIQISYATHLTDGQWKVYDVTVDGISLVTNYRGQFAAEIRRNGLDALIQRLESESNATS</sequence>
<keyword evidence="1" id="KW-0732">Signal</keyword>
<dbReference type="Gene3D" id="3.10.450.710">
    <property type="entry name" value="Tgt2/MlaC"/>
    <property type="match status" value="1"/>
</dbReference>
<dbReference type="PIRSF" id="PIRSF004649">
    <property type="entry name" value="MlaC"/>
    <property type="match status" value="1"/>
</dbReference>
<feature type="signal peptide" evidence="1">
    <location>
        <begin position="1"/>
        <end position="20"/>
    </location>
</feature>
<accession>A0A363UJT6</accession>
<dbReference type="InterPro" id="IPR008869">
    <property type="entry name" value="MlaC/ttg2D"/>
</dbReference>
<dbReference type="PANTHER" id="PTHR36573:SF1">
    <property type="entry name" value="INTERMEMBRANE PHOSPHOLIPID TRANSPORT SYSTEM BINDING PROTEIN MLAC"/>
    <property type="match status" value="1"/>
</dbReference>